<feature type="coiled-coil region" evidence="1">
    <location>
        <begin position="42"/>
        <end position="69"/>
    </location>
</feature>
<keyword evidence="3" id="KW-1185">Reference proteome</keyword>
<proteinExistence type="predicted"/>
<evidence type="ECO:0000313" key="3">
    <source>
        <dbReference type="Proteomes" id="UP001060012"/>
    </source>
</evidence>
<evidence type="ECO:0000313" key="2">
    <source>
        <dbReference type="EMBL" id="UTJ06667.1"/>
    </source>
</evidence>
<name>A0ABY5E497_9BACT</name>
<protein>
    <submittedName>
        <fullName evidence="2">Uncharacterized protein</fullName>
    </submittedName>
</protein>
<organism evidence="2 3">
    <name type="scientific">Arcobacter roscoffensis</name>
    <dbReference type="NCBI Taxonomy" id="2961520"/>
    <lineage>
        <taxon>Bacteria</taxon>
        <taxon>Pseudomonadati</taxon>
        <taxon>Campylobacterota</taxon>
        <taxon>Epsilonproteobacteria</taxon>
        <taxon>Campylobacterales</taxon>
        <taxon>Arcobacteraceae</taxon>
        <taxon>Arcobacter</taxon>
    </lineage>
</organism>
<dbReference type="EMBL" id="CP100595">
    <property type="protein sequence ID" value="UTJ06667.1"/>
    <property type="molecule type" value="Genomic_DNA"/>
</dbReference>
<accession>A0ABY5E497</accession>
<evidence type="ECO:0000256" key="1">
    <source>
        <dbReference type="SAM" id="Coils"/>
    </source>
</evidence>
<gene>
    <name evidence="2" type="ORF">NJU99_00830</name>
</gene>
<keyword evidence="1" id="KW-0175">Coiled coil</keyword>
<dbReference type="Proteomes" id="UP001060012">
    <property type="component" value="Chromosome"/>
</dbReference>
<reference evidence="2" key="1">
    <citation type="submission" date="2022-07" db="EMBL/GenBank/DDBJ databases">
        <title>Arcobacter roscoffensis sp. nov., a marine bacterium isolated from coastal seawater collected from Roscoff, France.</title>
        <authorList>
            <person name="Pascual J."/>
            <person name="Lepeaux C."/>
            <person name="Methner A."/>
            <person name="Overmann J."/>
        </authorList>
    </citation>
    <scope>NUCLEOTIDE SEQUENCE</scope>
    <source>
        <strain evidence="2">ARW1-2F2</strain>
    </source>
</reference>
<dbReference type="RefSeq" id="WP_254576846.1">
    <property type="nucleotide sequence ID" value="NZ_CP100595.1"/>
</dbReference>
<sequence length="164" mass="19057">MISINSNKLKSLSKIAILLLVLYIIGFTVLKAATYYQTQKKKEYLAQELQNKKIEYSKLKLEVNKIKQKTQEVKDSYIKKDEIKDKVSEVFKRMSVFDYNLKYLDAKEMCVDRHIIIAQLTANSEKGIVAGEGILSYLGEIRKSDTNETLYFIDYISKPKEIKK</sequence>